<dbReference type="PANTHER" id="PTHR48042">
    <property type="entry name" value="ABC TRANSPORTER G FAMILY MEMBER 11"/>
    <property type="match status" value="1"/>
</dbReference>
<dbReference type="GO" id="GO:0016887">
    <property type="term" value="F:ATP hydrolysis activity"/>
    <property type="evidence" value="ECO:0007669"/>
    <property type="project" value="InterPro"/>
</dbReference>
<evidence type="ECO:0000256" key="2">
    <source>
        <dbReference type="ARBA" id="ARBA00022448"/>
    </source>
</evidence>
<proteinExistence type="inferred from homology"/>
<dbReference type="InterPro" id="IPR003439">
    <property type="entry name" value="ABC_transporter-like_ATP-bd"/>
</dbReference>
<dbReference type="SUPFAM" id="SSF52540">
    <property type="entry name" value="P-loop containing nucleoside triphosphate hydrolases"/>
    <property type="match status" value="1"/>
</dbReference>
<keyword evidence="5" id="KW-1185">Reference proteome</keyword>
<comment type="similarity">
    <text evidence="1">Belongs to the ABC transporter superfamily. ABCG family. Eye pigment precursor importer (TC 3.A.1.204) subfamily.</text>
</comment>
<protein>
    <recommendedName>
        <fullName evidence="3">ABC transporter domain-containing protein</fullName>
    </recommendedName>
</protein>
<organism evidence="4 5">
    <name type="scientific">Punica granatum</name>
    <name type="common">Pomegranate</name>
    <dbReference type="NCBI Taxonomy" id="22663"/>
    <lineage>
        <taxon>Eukaryota</taxon>
        <taxon>Viridiplantae</taxon>
        <taxon>Streptophyta</taxon>
        <taxon>Embryophyta</taxon>
        <taxon>Tracheophyta</taxon>
        <taxon>Spermatophyta</taxon>
        <taxon>Magnoliopsida</taxon>
        <taxon>eudicotyledons</taxon>
        <taxon>Gunneridae</taxon>
        <taxon>Pentapetalae</taxon>
        <taxon>rosids</taxon>
        <taxon>malvids</taxon>
        <taxon>Myrtales</taxon>
        <taxon>Lythraceae</taxon>
        <taxon>Punica</taxon>
    </lineage>
</organism>
<comment type="caution">
    <text evidence="4">The sequence shown here is derived from an EMBL/GenBank/DDBJ whole genome shotgun (WGS) entry which is preliminary data.</text>
</comment>
<dbReference type="Gene3D" id="3.40.50.300">
    <property type="entry name" value="P-loop containing nucleotide triphosphate hydrolases"/>
    <property type="match status" value="1"/>
</dbReference>
<evidence type="ECO:0000256" key="1">
    <source>
        <dbReference type="ARBA" id="ARBA00005814"/>
    </source>
</evidence>
<feature type="domain" description="ABC transporter" evidence="3">
    <location>
        <begin position="9"/>
        <end position="104"/>
    </location>
</feature>
<feature type="non-terminal residue" evidence="4">
    <location>
        <position position="182"/>
    </location>
</feature>
<sequence>MVNLSYAQAYVTQDETLVTTLTVREAVHYSAQLQLPESMSNAEKRERADGTIREMGLKDTMDTVIGSSWGPVGKGLSSGQKRRVSICLELLTHPKLLFLDEPTSGLDSAASYYFFASAGFPCPILQNPSDHFLETINKDFATDVEEGLEVSVEEAIETLRRLYRSSPYYLEVVGQVAEICKQ</sequence>
<name>A0A2I0IYJ2_PUNGR</name>
<dbReference type="EMBL" id="PGOL01002347">
    <property type="protein sequence ID" value="PKI48740.1"/>
    <property type="molecule type" value="Genomic_DNA"/>
</dbReference>
<dbReference type="Proteomes" id="UP000233551">
    <property type="component" value="Unassembled WGS sequence"/>
</dbReference>
<keyword evidence="2" id="KW-0813">Transport</keyword>
<reference evidence="4 5" key="1">
    <citation type="submission" date="2017-11" db="EMBL/GenBank/DDBJ databases">
        <title>De-novo sequencing of pomegranate (Punica granatum L.) genome.</title>
        <authorList>
            <person name="Akparov Z."/>
            <person name="Amiraslanov A."/>
            <person name="Hajiyeva S."/>
            <person name="Abbasov M."/>
            <person name="Kaur K."/>
            <person name="Hamwieh A."/>
            <person name="Solovyev V."/>
            <person name="Salamov A."/>
            <person name="Braich B."/>
            <person name="Kosarev P."/>
            <person name="Mahmoud A."/>
            <person name="Hajiyev E."/>
            <person name="Babayeva S."/>
            <person name="Izzatullayeva V."/>
            <person name="Mammadov A."/>
            <person name="Mammadov A."/>
            <person name="Sharifova S."/>
            <person name="Ojaghi J."/>
            <person name="Eynullazada K."/>
            <person name="Bayramov B."/>
            <person name="Abdulazimova A."/>
            <person name="Shahmuradov I."/>
        </authorList>
    </citation>
    <scope>NUCLEOTIDE SEQUENCE [LARGE SCALE GENOMIC DNA]</scope>
    <source>
        <strain evidence="5">cv. AG2017</strain>
        <tissue evidence="4">Leaf</tissue>
    </source>
</reference>
<gene>
    <name evidence="4" type="ORF">CRG98_030881</name>
</gene>
<dbReference type="PANTHER" id="PTHR48042:SF19">
    <property type="entry name" value="OS09G0472100 PROTEIN"/>
    <property type="match status" value="1"/>
</dbReference>
<accession>A0A2I0IYJ2</accession>
<dbReference type="InterPro" id="IPR027417">
    <property type="entry name" value="P-loop_NTPase"/>
</dbReference>
<dbReference type="STRING" id="22663.A0A2I0IYJ2"/>
<evidence type="ECO:0000313" key="5">
    <source>
        <dbReference type="Proteomes" id="UP000233551"/>
    </source>
</evidence>
<evidence type="ECO:0000313" key="4">
    <source>
        <dbReference type="EMBL" id="PKI48740.1"/>
    </source>
</evidence>
<evidence type="ECO:0000259" key="3">
    <source>
        <dbReference type="Pfam" id="PF00005"/>
    </source>
</evidence>
<dbReference type="InterPro" id="IPR052215">
    <property type="entry name" value="Plant_ABCG"/>
</dbReference>
<dbReference type="GO" id="GO:0005524">
    <property type="term" value="F:ATP binding"/>
    <property type="evidence" value="ECO:0007669"/>
    <property type="project" value="InterPro"/>
</dbReference>
<dbReference type="Pfam" id="PF00005">
    <property type="entry name" value="ABC_tran"/>
    <property type="match status" value="1"/>
</dbReference>
<dbReference type="AlphaFoldDB" id="A0A2I0IYJ2"/>